<sequence length="57" mass="5739">MPAYGRLGEAEPLGEFGDGRRAVVQHGAGDTVAGGPLTGSQFLTGSLADVFHNAIVA</sequence>
<accession>A0AAT9HTN3</accession>
<gene>
    <name evidence="1" type="ORF">SHKM778_69010</name>
</gene>
<proteinExistence type="predicted"/>
<reference evidence="1" key="1">
    <citation type="submission" date="2024-06" db="EMBL/GenBank/DDBJ databases">
        <authorList>
            <consortium name="consrtm"/>
            <person name="Uemura M."/>
            <person name="Terahara T."/>
        </authorList>
    </citation>
    <scope>NUCLEOTIDE SEQUENCE</scope>
    <source>
        <strain evidence="1">KM77-8</strain>
    </source>
</reference>
<dbReference type="EMBL" id="AP035768">
    <property type="protein sequence ID" value="BFO20513.1"/>
    <property type="molecule type" value="Genomic_DNA"/>
</dbReference>
<evidence type="ECO:0000313" key="1">
    <source>
        <dbReference type="EMBL" id="BFO20513.1"/>
    </source>
</evidence>
<name>A0AAT9HTN3_9ACTN</name>
<organism evidence="1">
    <name type="scientific">Streptomyces haneummycinicus</name>
    <dbReference type="NCBI Taxonomy" id="3074435"/>
    <lineage>
        <taxon>Bacteria</taxon>
        <taxon>Bacillati</taxon>
        <taxon>Actinomycetota</taxon>
        <taxon>Actinomycetes</taxon>
        <taxon>Kitasatosporales</taxon>
        <taxon>Streptomycetaceae</taxon>
        <taxon>Streptomyces</taxon>
    </lineage>
</organism>
<dbReference type="AlphaFoldDB" id="A0AAT9HTN3"/>
<protein>
    <submittedName>
        <fullName evidence="1">Uncharacterized protein</fullName>
    </submittedName>
</protein>
<reference evidence="1" key="2">
    <citation type="submission" date="2024-07" db="EMBL/GenBank/DDBJ databases">
        <title>Streptomyces haneummycinica sp. nov., a new antibiotic-producing actinobacterium isolated from marine sediment.</title>
        <authorList>
            <person name="Uemura M."/>
            <person name="Hamada M."/>
            <person name="Hirano S."/>
            <person name="Kobayashi K."/>
            <person name="Ohshiro T."/>
            <person name="Kobayashi T."/>
            <person name="Terahara T."/>
        </authorList>
    </citation>
    <scope>NUCLEOTIDE SEQUENCE</scope>
    <source>
        <strain evidence="1">KM77-8</strain>
    </source>
</reference>